<evidence type="ECO:0000256" key="4">
    <source>
        <dbReference type="ARBA" id="ARBA00023136"/>
    </source>
</evidence>
<keyword evidence="7" id="KW-1185">Reference proteome</keyword>
<accession>A0A081N2Q1</accession>
<feature type="transmembrane region" description="Helical" evidence="5">
    <location>
        <begin position="189"/>
        <end position="209"/>
    </location>
</feature>
<feature type="transmembrane region" description="Helical" evidence="5">
    <location>
        <begin position="92"/>
        <end position="116"/>
    </location>
</feature>
<dbReference type="InterPro" id="IPR038770">
    <property type="entry name" value="Na+/solute_symporter_sf"/>
</dbReference>
<feature type="transmembrane region" description="Helical" evidence="5">
    <location>
        <begin position="215"/>
        <end position="238"/>
    </location>
</feature>
<proteinExistence type="predicted"/>
<feature type="transmembrane region" description="Helical" evidence="5">
    <location>
        <begin position="32"/>
        <end position="52"/>
    </location>
</feature>
<dbReference type="GO" id="GO:0016020">
    <property type="term" value="C:membrane"/>
    <property type="evidence" value="ECO:0007669"/>
    <property type="project" value="UniProtKB-SubCell"/>
</dbReference>
<feature type="transmembrane region" description="Helical" evidence="5">
    <location>
        <begin position="64"/>
        <end position="86"/>
    </location>
</feature>
<keyword evidence="3 5" id="KW-1133">Transmembrane helix</keyword>
<comment type="caution">
    <text evidence="6">The sequence shown here is derived from an EMBL/GenBank/DDBJ whole genome shotgun (WGS) entry which is preliminary data.</text>
</comment>
<feature type="transmembrane region" description="Helical" evidence="5">
    <location>
        <begin position="155"/>
        <end position="177"/>
    </location>
</feature>
<dbReference type="EMBL" id="JOKG01000004">
    <property type="protein sequence ID" value="KEQ12724.1"/>
    <property type="molecule type" value="Genomic_DNA"/>
</dbReference>
<comment type="subcellular location">
    <subcellularLocation>
        <location evidence="1">Membrane</location>
        <topology evidence="1">Multi-pass membrane protein</topology>
    </subcellularLocation>
</comment>
<organism evidence="6 7">
    <name type="scientific">Endozoicomonas montiporae</name>
    <dbReference type="NCBI Taxonomy" id="1027273"/>
    <lineage>
        <taxon>Bacteria</taxon>
        <taxon>Pseudomonadati</taxon>
        <taxon>Pseudomonadota</taxon>
        <taxon>Gammaproteobacteria</taxon>
        <taxon>Oceanospirillales</taxon>
        <taxon>Endozoicomonadaceae</taxon>
        <taxon>Endozoicomonas</taxon>
    </lineage>
</organism>
<evidence type="ECO:0000256" key="5">
    <source>
        <dbReference type="SAM" id="Phobius"/>
    </source>
</evidence>
<keyword evidence="2 5" id="KW-0812">Transmembrane</keyword>
<dbReference type="PANTHER" id="PTHR10361">
    <property type="entry name" value="SODIUM-BILE ACID COTRANSPORTER"/>
    <property type="match status" value="1"/>
</dbReference>
<evidence type="ECO:0008006" key="8">
    <source>
        <dbReference type="Google" id="ProtNLM"/>
    </source>
</evidence>
<feature type="transmembrane region" description="Helical" evidence="5">
    <location>
        <begin position="128"/>
        <end position="149"/>
    </location>
</feature>
<evidence type="ECO:0000256" key="3">
    <source>
        <dbReference type="ARBA" id="ARBA00022989"/>
    </source>
</evidence>
<gene>
    <name evidence="6" type="ORF">GZ77_19835</name>
</gene>
<evidence type="ECO:0000256" key="1">
    <source>
        <dbReference type="ARBA" id="ARBA00004141"/>
    </source>
</evidence>
<dbReference type="AlphaFoldDB" id="A0A081N2Q1"/>
<protein>
    <recommendedName>
        <fullName evidence="8">Bile acid:sodium symporter</fullName>
    </recommendedName>
</protein>
<dbReference type="PANTHER" id="PTHR10361:SF28">
    <property type="entry name" value="P3 PROTEIN-RELATED"/>
    <property type="match status" value="1"/>
</dbReference>
<evidence type="ECO:0000313" key="7">
    <source>
        <dbReference type="Proteomes" id="UP000028006"/>
    </source>
</evidence>
<sequence length="310" mass="32538">MVTLFSRLLPLWALCGLVIGYSFSPYITPYKYAMSPLLAIIMFAMGLTLTIADLREALTDPRPLIMGVCLQFILMPVLAFSISQALSLPSELLVGMMLVGTAPGGTASNVLAYLAGGRVALSIGMTTLSTLMAVFVMPFLCSVYLSTVIKVDQVGMLISILKIVILPVAGGVLLNALCPKLINRIKPCLPSIAVIGICSAITLVIAMNADALASLSAIVVVAVLLHNTLGLISGYVSARLCGMDIPTARTVAIEVGTQNTGLAAALAFKHFTVLAALPGAIFSMTQNILGALLASYWSAKPPKNRKPLTD</sequence>
<dbReference type="Proteomes" id="UP000028006">
    <property type="component" value="Unassembled WGS sequence"/>
</dbReference>
<evidence type="ECO:0000313" key="6">
    <source>
        <dbReference type="EMBL" id="KEQ12724.1"/>
    </source>
</evidence>
<dbReference type="Gene3D" id="1.20.1530.20">
    <property type="match status" value="1"/>
</dbReference>
<name>A0A081N2Q1_9GAMM</name>
<keyword evidence="4 5" id="KW-0472">Membrane</keyword>
<dbReference type="InterPro" id="IPR002657">
    <property type="entry name" value="BilAc:Na_symport/Acr3"/>
</dbReference>
<dbReference type="InterPro" id="IPR004710">
    <property type="entry name" value="Bilac:Na_transpt"/>
</dbReference>
<dbReference type="eggNOG" id="COG0385">
    <property type="taxonomic scope" value="Bacteria"/>
</dbReference>
<evidence type="ECO:0000256" key="2">
    <source>
        <dbReference type="ARBA" id="ARBA00022692"/>
    </source>
</evidence>
<reference evidence="6 7" key="1">
    <citation type="submission" date="2014-06" db="EMBL/GenBank/DDBJ databases">
        <title>Whole Genome Sequences of Three Symbiotic Endozoicomonas Bacteria.</title>
        <authorList>
            <person name="Neave M.J."/>
            <person name="Apprill A."/>
            <person name="Voolstra C.R."/>
        </authorList>
    </citation>
    <scope>NUCLEOTIDE SEQUENCE [LARGE SCALE GENOMIC DNA]</scope>
    <source>
        <strain evidence="6 7">LMG 24815</strain>
    </source>
</reference>
<dbReference type="Pfam" id="PF01758">
    <property type="entry name" value="SBF"/>
    <property type="match status" value="1"/>
</dbReference>